<feature type="chain" id="PRO_5034260588" description="Chemokine interleukin-8-like domain-containing protein" evidence="2">
    <location>
        <begin position="25"/>
        <end position="83"/>
    </location>
</feature>
<dbReference type="SUPFAM" id="SSF54117">
    <property type="entry name" value="Interleukin 8-like chemokines"/>
    <property type="match status" value="1"/>
</dbReference>
<dbReference type="Gene3D" id="2.40.50.40">
    <property type="match status" value="1"/>
</dbReference>
<proteinExistence type="predicted"/>
<accession>A0A8C4RI27</accession>
<reference evidence="4" key="2">
    <citation type="submission" date="2025-08" db="UniProtKB">
        <authorList>
            <consortium name="Ensembl"/>
        </authorList>
    </citation>
    <scope>IDENTIFICATION</scope>
</reference>
<dbReference type="Ensembl" id="ENSECRT00000002307.1">
    <property type="protein sequence ID" value="ENSECRP00000002278.1"/>
    <property type="gene ID" value="ENSECRG00000001572.1"/>
</dbReference>
<dbReference type="GO" id="GO:0005615">
    <property type="term" value="C:extracellular space"/>
    <property type="evidence" value="ECO:0007669"/>
    <property type="project" value="UniProtKB-KW"/>
</dbReference>
<dbReference type="InterPro" id="IPR036048">
    <property type="entry name" value="Interleukin_8-like_sf"/>
</dbReference>
<keyword evidence="2" id="KW-0732">Signal</keyword>
<dbReference type="Proteomes" id="UP000694620">
    <property type="component" value="Chromosome 5"/>
</dbReference>
<dbReference type="GO" id="GO:0006955">
    <property type="term" value="P:immune response"/>
    <property type="evidence" value="ECO:0007669"/>
    <property type="project" value="InterPro"/>
</dbReference>
<evidence type="ECO:0000313" key="5">
    <source>
        <dbReference type="Proteomes" id="UP000694620"/>
    </source>
</evidence>
<keyword evidence="1" id="KW-0202">Cytokine</keyword>
<reference evidence="4" key="3">
    <citation type="submission" date="2025-09" db="UniProtKB">
        <authorList>
            <consortium name="Ensembl"/>
        </authorList>
    </citation>
    <scope>IDENTIFICATION</scope>
</reference>
<protein>
    <recommendedName>
        <fullName evidence="3">Chemokine interleukin-8-like domain-containing protein</fullName>
    </recommendedName>
</protein>
<evidence type="ECO:0000256" key="1">
    <source>
        <dbReference type="ARBA" id="ARBA00022514"/>
    </source>
</evidence>
<dbReference type="GO" id="GO:0008009">
    <property type="term" value="F:chemokine activity"/>
    <property type="evidence" value="ECO:0007669"/>
    <property type="project" value="InterPro"/>
</dbReference>
<dbReference type="AlphaFoldDB" id="A0A8C4RI27"/>
<dbReference type="Pfam" id="PF00048">
    <property type="entry name" value="IL8"/>
    <property type="match status" value="1"/>
</dbReference>
<keyword evidence="5" id="KW-1185">Reference proteome</keyword>
<sequence>IASLIKLLLIYLYKLLHIIGQLQSCCFKFQKTPIPRRFFVGYEITRDDCPQLGVVTKKCCLSGECYYCSKEVQPKQLLLTGAC</sequence>
<reference evidence="4" key="1">
    <citation type="submission" date="2021-06" db="EMBL/GenBank/DDBJ databases">
        <authorList>
            <consortium name="Wellcome Sanger Institute Data Sharing"/>
        </authorList>
    </citation>
    <scope>NUCLEOTIDE SEQUENCE [LARGE SCALE GENOMIC DNA]</scope>
</reference>
<organism evidence="4 5">
    <name type="scientific">Erpetoichthys calabaricus</name>
    <name type="common">Rope fish</name>
    <name type="synonym">Calamoichthys calabaricus</name>
    <dbReference type="NCBI Taxonomy" id="27687"/>
    <lineage>
        <taxon>Eukaryota</taxon>
        <taxon>Metazoa</taxon>
        <taxon>Chordata</taxon>
        <taxon>Craniata</taxon>
        <taxon>Vertebrata</taxon>
        <taxon>Euteleostomi</taxon>
        <taxon>Actinopterygii</taxon>
        <taxon>Polypteriformes</taxon>
        <taxon>Polypteridae</taxon>
        <taxon>Erpetoichthys</taxon>
    </lineage>
</organism>
<dbReference type="InterPro" id="IPR001811">
    <property type="entry name" value="Chemokine_IL8-like_dom"/>
</dbReference>
<evidence type="ECO:0000256" key="2">
    <source>
        <dbReference type="SAM" id="SignalP"/>
    </source>
</evidence>
<feature type="signal peptide" evidence="2">
    <location>
        <begin position="1"/>
        <end position="24"/>
    </location>
</feature>
<name>A0A8C4RI27_ERPCA</name>
<evidence type="ECO:0000259" key="3">
    <source>
        <dbReference type="Pfam" id="PF00048"/>
    </source>
</evidence>
<evidence type="ECO:0000313" key="4">
    <source>
        <dbReference type="Ensembl" id="ENSECRP00000002278.1"/>
    </source>
</evidence>
<feature type="domain" description="Chemokine interleukin-8-like" evidence="3">
    <location>
        <begin position="24"/>
        <end position="58"/>
    </location>
</feature>